<dbReference type="EMBL" id="NBII01000006">
    <property type="protein sequence ID" value="PAV17913.1"/>
    <property type="molecule type" value="Genomic_DNA"/>
</dbReference>
<dbReference type="Proteomes" id="UP000217199">
    <property type="component" value="Unassembled WGS sequence"/>
</dbReference>
<proteinExistence type="predicted"/>
<dbReference type="InterPro" id="IPR011009">
    <property type="entry name" value="Kinase-like_dom_sf"/>
</dbReference>
<evidence type="ECO:0000313" key="3">
    <source>
        <dbReference type="Proteomes" id="UP000217199"/>
    </source>
</evidence>
<comment type="caution">
    <text evidence="2">The sequence shown here is derived from an EMBL/GenBank/DDBJ whole genome shotgun (WGS) entry which is preliminary data.</text>
</comment>
<dbReference type="AlphaFoldDB" id="A0A286UE96"/>
<organism evidence="2 3">
    <name type="scientific">Pyrrhoderma noxium</name>
    <dbReference type="NCBI Taxonomy" id="2282107"/>
    <lineage>
        <taxon>Eukaryota</taxon>
        <taxon>Fungi</taxon>
        <taxon>Dikarya</taxon>
        <taxon>Basidiomycota</taxon>
        <taxon>Agaricomycotina</taxon>
        <taxon>Agaricomycetes</taxon>
        <taxon>Hymenochaetales</taxon>
        <taxon>Hymenochaetaceae</taxon>
        <taxon>Pyrrhoderma</taxon>
    </lineage>
</organism>
<accession>A0A286UE96</accession>
<keyword evidence="2" id="KW-0808">Transferase</keyword>
<dbReference type="Pfam" id="PF17667">
    <property type="entry name" value="Pkinase_fungal"/>
    <property type="match status" value="1"/>
</dbReference>
<dbReference type="OrthoDB" id="5569250at2759"/>
<protein>
    <submittedName>
        <fullName evidence="2">Other 1 kinase</fullName>
    </submittedName>
</protein>
<evidence type="ECO:0000313" key="2">
    <source>
        <dbReference type="EMBL" id="PAV17913.1"/>
    </source>
</evidence>
<reference evidence="2 3" key="1">
    <citation type="journal article" date="2017" name="Mol. Ecol.">
        <title>Comparative and population genomic landscape of Phellinus noxius: A hypervariable fungus causing root rot in trees.</title>
        <authorList>
            <person name="Chung C.L."/>
            <person name="Lee T.J."/>
            <person name="Akiba M."/>
            <person name="Lee H.H."/>
            <person name="Kuo T.H."/>
            <person name="Liu D."/>
            <person name="Ke H.M."/>
            <person name="Yokoi T."/>
            <person name="Roa M.B."/>
            <person name="Lu M.J."/>
            <person name="Chang Y.Y."/>
            <person name="Ann P.J."/>
            <person name="Tsai J.N."/>
            <person name="Chen C.Y."/>
            <person name="Tzean S.S."/>
            <person name="Ota Y."/>
            <person name="Hattori T."/>
            <person name="Sahashi N."/>
            <person name="Liou R.F."/>
            <person name="Kikuchi T."/>
            <person name="Tsai I.J."/>
        </authorList>
    </citation>
    <scope>NUCLEOTIDE SEQUENCE [LARGE SCALE GENOMIC DNA]</scope>
    <source>
        <strain evidence="2 3">FFPRI411160</strain>
    </source>
</reference>
<feature type="domain" description="Fungal-type protein kinase" evidence="1">
    <location>
        <begin position="13"/>
        <end position="138"/>
    </location>
</feature>
<evidence type="ECO:0000259" key="1">
    <source>
        <dbReference type="Pfam" id="PF17667"/>
    </source>
</evidence>
<gene>
    <name evidence="2" type="ORF">PNOK_0639900</name>
</gene>
<dbReference type="STRING" id="2282107.A0A286UE96"/>
<dbReference type="InParanoid" id="A0A286UE96"/>
<dbReference type="InterPro" id="IPR040976">
    <property type="entry name" value="Pkinase_fungal"/>
</dbReference>
<dbReference type="GO" id="GO:0016301">
    <property type="term" value="F:kinase activity"/>
    <property type="evidence" value="ECO:0007669"/>
    <property type="project" value="UniProtKB-KW"/>
</dbReference>
<keyword evidence="3" id="KW-1185">Reference proteome</keyword>
<keyword evidence="2" id="KW-0418">Kinase</keyword>
<sequence length="269" mass="31653">MQFREMLSSEYKEKRILRFIIIENLEPLYSIDDLGNFKSAVIDIVLGIHHLAISKEGIKHCNITINTLMFRRTPSGVIQGVLGGWDSTRSNKTSTKYENDGIWTGTRPFISKDLHVGRPASHYERFDYESIFYSLYWISLFYVEGKFRPTTEIPETVERWKSWNSYEDRKIFDAKTTLIHTRWNENYFSTFFLPLVWCWLGPLRTIFKRGYSVRDDFNDMRDMRRRLNSAPHGTNVDTASPSLPEFDDETLGGNVTFERIYDILRGELI</sequence>
<name>A0A286UE96_9AGAM</name>
<dbReference type="SUPFAM" id="SSF56112">
    <property type="entry name" value="Protein kinase-like (PK-like)"/>
    <property type="match status" value="1"/>
</dbReference>